<dbReference type="Proteomes" id="UP000253436">
    <property type="component" value="Unassembled WGS sequence"/>
</dbReference>
<dbReference type="AlphaFoldDB" id="A0A368ZKZ8"/>
<gene>
    <name evidence="2" type="ORF">DFQ08_101370</name>
</gene>
<feature type="transmembrane region" description="Helical" evidence="1">
    <location>
        <begin position="55"/>
        <end position="73"/>
    </location>
</feature>
<evidence type="ECO:0000313" key="2">
    <source>
        <dbReference type="EMBL" id="RCW93575.1"/>
    </source>
</evidence>
<keyword evidence="1" id="KW-0812">Transmembrane</keyword>
<dbReference type="EMBL" id="QPJO01000001">
    <property type="protein sequence ID" value="RCW93575.1"/>
    <property type="molecule type" value="Genomic_DNA"/>
</dbReference>
<accession>A0A368ZKZ8</accession>
<feature type="transmembrane region" description="Helical" evidence="1">
    <location>
        <begin position="325"/>
        <end position="346"/>
    </location>
</feature>
<evidence type="ECO:0000313" key="3">
    <source>
        <dbReference type="Proteomes" id="UP000253436"/>
    </source>
</evidence>
<reference evidence="2 3" key="1">
    <citation type="submission" date="2018-07" db="EMBL/GenBank/DDBJ databases">
        <title>Genomic Encyclopedia of Type Strains, Phase III (KMG-III): the genomes of soil and plant-associated and newly described type strains.</title>
        <authorList>
            <person name="Whitman W."/>
        </authorList>
    </citation>
    <scope>NUCLEOTIDE SEQUENCE [LARGE SCALE GENOMIC DNA]</scope>
    <source>
        <strain evidence="2 3">CECT 7958</strain>
    </source>
</reference>
<protein>
    <recommendedName>
        <fullName evidence="4">Subunit length determinant protein</fullName>
    </recommendedName>
</protein>
<sequence>MSEKLPQQPQNEEVDLGQLFNAIGKLFDKFFAFIGRIFKGIFSAFIYVLKPLVHHFKIVGIALVAAFIVGFVIEKTKKPIYFSDLIVKTHFDSKYQLKSDIDYFNALISADNIEELSTIFEIDSASAKQLKVFELRAGPETQNDLFLEYDEYLQSVDTSLVNELSYGEYINNRGLLSGHIFTITAYSSKQNIFLDLTKGLKKTFENEYSKHQMQVRDTIAYIERQSLTTELSRLDSLQKTYLEVLKNDSQNKALSFAISSSIPLQQERSITKEYELFIKEQEIRRNLNEVNSLIAEENTYFDIISDFDKFGSYDKLLINRFYFKLPIFVLLLLTVGFLFIKFIRFIKNYE</sequence>
<name>A0A368ZKZ8_9FLAO</name>
<proteinExistence type="predicted"/>
<evidence type="ECO:0000256" key="1">
    <source>
        <dbReference type="SAM" id="Phobius"/>
    </source>
</evidence>
<keyword evidence="3" id="KW-1185">Reference proteome</keyword>
<comment type="caution">
    <text evidence="2">The sequence shown here is derived from an EMBL/GenBank/DDBJ whole genome shotgun (WGS) entry which is preliminary data.</text>
</comment>
<feature type="transmembrane region" description="Helical" evidence="1">
    <location>
        <begin position="30"/>
        <end position="49"/>
    </location>
</feature>
<keyword evidence="1" id="KW-1133">Transmembrane helix</keyword>
<keyword evidence="1" id="KW-0472">Membrane</keyword>
<evidence type="ECO:0008006" key="4">
    <source>
        <dbReference type="Google" id="ProtNLM"/>
    </source>
</evidence>
<organism evidence="2 3">
    <name type="scientific">Winogradskyella arenosi</name>
    <dbReference type="NCBI Taxonomy" id="533325"/>
    <lineage>
        <taxon>Bacteria</taxon>
        <taxon>Pseudomonadati</taxon>
        <taxon>Bacteroidota</taxon>
        <taxon>Flavobacteriia</taxon>
        <taxon>Flavobacteriales</taxon>
        <taxon>Flavobacteriaceae</taxon>
        <taxon>Winogradskyella</taxon>
    </lineage>
</organism>
<dbReference type="OrthoDB" id="1452530at2"/>
<dbReference type="RefSeq" id="WP_114308089.1">
    <property type="nucleotide sequence ID" value="NZ_QPJO01000001.1"/>
</dbReference>